<dbReference type="Gene3D" id="6.10.140.140">
    <property type="match status" value="1"/>
</dbReference>
<dbReference type="SUPFAM" id="SSF109640">
    <property type="entry name" value="KRAB domain (Kruppel-associated box)"/>
    <property type="match status" value="1"/>
</dbReference>
<dbReference type="PANTHER" id="PTHR23232">
    <property type="entry name" value="KRAB DOMAIN C2H2 ZINC FINGER"/>
    <property type="match status" value="1"/>
</dbReference>
<reference evidence="3 4" key="1">
    <citation type="journal article" date="2018" name="Mol. Genet. Genomics">
        <title>The red deer Cervus elaphus genome CerEla1.0: sequencing, annotating, genes, and chromosomes.</title>
        <authorList>
            <person name="Bana N.A."/>
            <person name="Nyiri A."/>
            <person name="Nagy J."/>
            <person name="Frank K."/>
            <person name="Nagy T."/>
            <person name="Steger V."/>
            <person name="Schiller M."/>
            <person name="Lakatos P."/>
            <person name="Sugar L."/>
            <person name="Horn P."/>
            <person name="Barta E."/>
            <person name="Orosz L."/>
        </authorList>
    </citation>
    <scope>NUCLEOTIDE SEQUENCE [LARGE SCALE GENOMIC DNA]</scope>
    <source>
        <strain evidence="3">Hungarian</strain>
    </source>
</reference>
<comment type="caution">
    <text evidence="3">The sequence shown here is derived from an EMBL/GenBank/DDBJ whole genome shotgun (WGS) entry which is preliminary data.</text>
</comment>
<dbReference type="CDD" id="cd07765">
    <property type="entry name" value="KRAB_A-box"/>
    <property type="match status" value="1"/>
</dbReference>
<evidence type="ECO:0000256" key="1">
    <source>
        <dbReference type="SAM" id="MobiDB-lite"/>
    </source>
</evidence>
<gene>
    <name evidence="3" type="ORF">Celaphus_00003133</name>
</gene>
<dbReference type="AlphaFoldDB" id="A0A212D2C7"/>
<dbReference type="SMART" id="SM00349">
    <property type="entry name" value="KRAB"/>
    <property type="match status" value="1"/>
</dbReference>
<dbReference type="OrthoDB" id="9585558at2759"/>
<feature type="domain" description="KRAB" evidence="2">
    <location>
        <begin position="23"/>
        <end position="97"/>
    </location>
</feature>
<evidence type="ECO:0000313" key="3">
    <source>
        <dbReference type="EMBL" id="OWK12407.1"/>
    </source>
</evidence>
<dbReference type="PROSITE" id="PS50805">
    <property type="entry name" value="KRAB"/>
    <property type="match status" value="1"/>
</dbReference>
<dbReference type="PANTHER" id="PTHR23232:SF158">
    <property type="entry name" value="KRAB DOMAIN-CONTAINING PROTEIN 5"/>
    <property type="match status" value="1"/>
</dbReference>
<sequence>MCGDPGEGHQGTIVICPPWLDPVAFEDVAVNFTLEEWALLGPSQKKLYRDVMRETLSNLALIKTTAPPTHEPTVTTRYGADNGRLQAQRGSSPRDNAAGCRDWARRSGCQLPAQAPRGEPDRTGVRAAPQTTRLRKLWS</sequence>
<dbReference type="GO" id="GO:0006355">
    <property type="term" value="P:regulation of DNA-templated transcription"/>
    <property type="evidence" value="ECO:0007669"/>
    <property type="project" value="InterPro"/>
</dbReference>
<protein>
    <recommendedName>
        <fullName evidence="2">KRAB domain-containing protein</fullName>
    </recommendedName>
</protein>
<evidence type="ECO:0000259" key="2">
    <source>
        <dbReference type="PROSITE" id="PS50805"/>
    </source>
</evidence>
<dbReference type="InterPro" id="IPR001909">
    <property type="entry name" value="KRAB"/>
</dbReference>
<name>A0A212D2C7_CEREH</name>
<dbReference type="InterPro" id="IPR050169">
    <property type="entry name" value="Krueppel_C2H2_ZnF"/>
</dbReference>
<evidence type="ECO:0000313" key="4">
    <source>
        <dbReference type="Proteomes" id="UP000242450"/>
    </source>
</evidence>
<dbReference type="InterPro" id="IPR036051">
    <property type="entry name" value="KRAB_dom_sf"/>
</dbReference>
<feature type="region of interest" description="Disordered" evidence="1">
    <location>
        <begin position="66"/>
        <end position="139"/>
    </location>
</feature>
<proteinExistence type="predicted"/>
<dbReference type="Proteomes" id="UP000242450">
    <property type="component" value="Chromosome 9"/>
</dbReference>
<keyword evidence="4" id="KW-1185">Reference proteome</keyword>
<accession>A0A212D2C7</accession>
<dbReference type="EMBL" id="MKHE01000009">
    <property type="protein sequence ID" value="OWK12407.1"/>
    <property type="molecule type" value="Genomic_DNA"/>
</dbReference>
<dbReference type="Pfam" id="PF01352">
    <property type="entry name" value="KRAB"/>
    <property type="match status" value="1"/>
</dbReference>
<organism evidence="3 4">
    <name type="scientific">Cervus elaphus hippelaphus</name>
    <name type="common">European red deer</name>
    <dbReference type="NCBI Taxonomy" id="46360"/>
    <lineage>
        <taxon>Eukaryota</taxon>
        <taxon>Metazoa</taxon>
        <taxon>Chordata</taxon>
        <taxon>Craniata</taxon>
        <taxon>Vertebrata</taxon>
        <taxon>Euteleostomi</taxon>
        <taxon>Mammalia</taxon>
        <taxon>Eutheria</taxon>
        <taxon>Laurasiatheria</taxon>
        <taxon>Artiodactyla</taxon>
        <taxon>Ruminantia</taxon>
        <taxon>Pecora</taxon>
        <taxon>Cervidae</taxon>
        <taxon>Cervinae</taxon>
        <taxon>Cervus</taxon>
    </lineage>
</organism>